<gene>
    <name evidence="3" type="ORF">P7079_01080</name>
</gene>
<feature type="domain" description="LytR/CpsA/Psr regulator C-terminal" evidence="2">
    <location>
        <begin position="106"/>
        <end position="183"/>
    </location>
</feature>
<dbReference type="RefSeq" id="WP_278012999.1">
    <property type="nucleotide sequence ID" value="NZ_CP121208.1"/>
</dbReference>
<dbReference type="Gene3D" id="3.30.70.2390">
    <property type="match status" value="1"/>
</dbReference>
<dbReference type="Proteomes" id="UP001215216">
    <property type="component" value="Chromosome"/>
</dbReference>
<dbReference type="InterPro" id="IPR027381">
    <property type="entry name" value="LytR/CpsA/Psr_C"/>
</dbReference>
<organism evidence="3 4">
    <name type="scientific">Arcanobacterium canis</name>
    <dbReference type="NCBI Taxonomy" id="999183"/>
    <lineage>
        <taxon>Bacteria</taxon>
        <taxon>Bacillati</taxon>
        <taxon>Actinomycetota</taxon>
        <taxon>Actinomycetes</taxon>
        <taxon>Actinomycetales</taxon>
        <taxon>Actinomycetaceae</taxon>
        <taxon>Arcanobacterium</taxon>
    </lineage>
</organism>
<keyword evidence="1" id="KW-0472">Membrane</keyword>
<dbReference type="Pfam" id="PF13399">
    <property type="entry name" value="LytR_C"/>
    <property type="match status" value="1"/>
</dbReference>
<evidence type="ECO:0000313" key="4">
    <source>
        <dbReference type="Proteomes" id="UP001215216"/>
    </source>
</evidence>
<keyword evidence="1" id="KW-0812">Transmembrane</keyword>
<dbReference type="EMBL" id="CP121208">
    <property type="protein sequence ID" value="WFM83604.1"/>
    <property type="molecule type" value="Genomic_DNA"/>
</dbReference>
<keyword evidence="4" id="KW-1185">Reference proteome</keyword>
<accession>A0ABY8FYK1</accession>
<proteinExistence type="predicted"/>
<reference evidence="3 4" key="1">
    <citation type="submission" date="2023-03" db="EMBL/GenBank/DDBJ databases">
        <title>Complete genome of Arcanobacterium canis strain DSM 25104 isolated in 2010 from a canine otitis externa in Germany.</title>
        <authorList>
            <person name="Borowiak M."/>
            <person name="Kreitlow A."/>
            <person name="Malorny B."/>
            <person name="Laemmler C."/>
            <person name="Prenger-Berninghoff E."/>
            <person name="Ploetz M."/>
            <person name="Abdulmawjood A."/>
        </authorList>
    </citation>
    <scope>NUCLEOTIDE SEQUENCE [LARGE SCALE GENOMIC DNA]</scope>
    <source>
        <strain evidence="3 4">DSM 25104</strain>
    </source>
</reference>
<evidence type="ECO:0000259" key="2">
    <source>
        <dbReference type="Pfam" id="PF13399"/>
    </source>
</evidence>
<sequence>MNTYPEDEFDTLARERGSLGAHRGPVVSLRKWWIALIAVVVVMPLLGAAVGHFYSTYESSPISSVASGKPSQAPTASVAPSASAAAAKATPTPIESQSAQVRDKTISIMLLNGKGVKGYAAEQGKVLKAEGYTNIEVGNYSKGAPAQTTVYYRDSSVKAAAEHVAQKLGGTAVESASAVGAGQIVAVLR</sequence>
<evidence type="ECO:0000313" key="3">
    <source>
        <dbReference type="EMBL" id="WFM83604.1"/>
    </source>
</evidence>
<evidence type="ECO:0000256" key="1">
    <source>
        <dbReference type="SAM" id="Phobius"/>
    </source>
</evidence>
<keyword evidence="1" id="KW-1133">Transmembrane helix</keyword>
<feature type="transmembrane region" description="Helical" evidence="1">
    <location>
        <begin position="32"/>
        <end position="54"/>
    </location>
</feature>
<name>A0ABY8FYK1_9ACTO</name>
<protein>
    <submittedName>
        <fullName evidence="3">LytR C-terminal domain-containing protein</fullName>
    </submittedName>
</protein>